<evidence type="ECO:0000313" key="1">
    <source>
        <dbReference type="EMBL" id="KFK23390.1"/>
    </source>
</evidence>
<organism evidence="1 2">
    <name type="scientific">Arabis alpina</name>
    <name type="common">Alpine rock-cress</name>
    <dbReference type="NCBI Taxonomy" id="50452"/>
    <lineage>
        <taxon>Eukaryota</taxon>
        <taxon>Viridiplantae</taxon>
        <taxon>Streptophyta</taxon>
        <taxon>Embryophyta</taxon>
        <taxon>Tracheophyta</taxon>
        <taxon>Spermatophyta</taxon>
        <taxon>Magnoliopsida</taxon>
        <taxon>eudicotyledons</taxon>
        <taxon>Gunneridae</taxon>
        <taxon>Pentapetalae</taxon>
        <taxon>rosids</taxon>
        <taxon>malvids</taxon>
        <taxon>Brassicales</taxon>
        <taxon>Brassicaceae</taxon>
        <taxon>Arabideae</taxon>
        <taxon>Arabis</taxon>
    </lineage>
</organism>
<dbReference type="EMBL" id="KL979495">
    <property type="protein sequence ID" value="KFK23390.1"/>
    <property type="molecule type" value="Genomic_DNA"/>
</dbReference>
<dbReference type="Gramene" id="KFK23390">
    <property type="protein sequence ID" value="KFK23390"/>
    <property type="gene ID" value="AALP_AAs43269U000100"/>
</dbReference>
<protein>
    <submittedName>
        <fullName evidence="1">Uncharacterized protein</fullName>
    </submittedName>
</protein>
<dbReference type="Proteomes" id="UP000029120">
    <property type="component" value="Unassembled WGS sequence"/>
</dbReference>
<reference evidence="2" key="1">
    <citation type="journal article" date="2015" name="Nat. Plants">
        <title>Genome expansion of Arabis alpina linked with retrotransposition and reduced symmetric DNA methylation.</title>
        <authorList>
            <person name="Willing E.M."/>
            <person name="Rawat V."/>
            <person name="Mandakova T."/>
            <person name="Maumus F."/>
            <person name="James G.V."/>
            <person name="Nordstroem K.J."/>
            <person name="Becker C."/>
            <person name="Warthmann N."/>
            <person name="Chica C."/>
            <person name="Szarzynska B."/>
            <person name="Zytnicki M."/>
            <person name="Albani M.C."/>
            <person name="Kiefer C."/>
            <person name="Bergonzi S."/>
            <person name="Castaings L."/>
            <person name="Mateos J.L."/>
            <person name="Berns M.C."/>
            <person name="Bujdoso N."/>
            <person name="Piofczyk T."/>
            <person name="de Lorenzo L."/>
            <person name="Barrero-Sicilia C."/>
            <person name="Mateos I."/>
            <person name="Piednoel M."/>
            <person name="Hagmann J."/>
            <person name="Chen-Min-Tao R."/>
            <person name="Iglesias-Fernandez R."/>
            <person name="Schuster S.C."/>
            <person name="Alonso-Blanco C."/>
            <person name="Roudier F."/>
            <person name="Carbonero P."/>
            <person name="Paz-Ares J."/>
            <person name="Davis S.J."/>
            <person name="Pecinka A."/>
            <person name="Quesneville H."/>
            <person name="Colot V."/>
            <person name="Lysak M.A."/>
            <person name="Weigel D."/>
            <person name="Coupland G."/>
            <person name="Schneeberger K."/>
        </authorList>
    </citation>
    <scope>NUCLEOTIDE SEQUENCE [LARGE SCALE GENOMIC DNA]</scope>
    <source>
        <strain evidence="2">cv. Pajares</strain>
    </source>
</reference>
<keyword evidence="2" id="KW-1185">Reference proteome</keyword>
<sequence>MSIEKPKSKGKLKNKGEIKEKSRKGEVILITGGEAVEFARGGDDKESYGGIT</sequence>
<accession>A0A087G0I8</accession>
<dbReference type="AlphaFoldDB" id="A0A087G0I8"/>
<gene>
    <name evidence="1" type="ORF">AALP_AAs43269U000100</name>
</gene>
<proteinExistence type="predicted"/>
<name>A0A087G0I8_ARAAL</name>
<evidence type="ECO:0000313" key="2">
    <source>
        <dbReference type="Proteomes" id="UP000029120"/>
    </source>
</evidence>